<evidence type="ECO:0000313" key="3">
    <source>
        <dbReference type="Proteomes" id="UP000828390"/>
    </source>
</evidence>
<sequence>MGKSGYFLKGKLQVKDKPVEPNASRTFQSHTQPVSEDLHRTKHANAPRGSAAIVIRPTPV</sequence>
<reference evidence="2" key="2">
    <citation type="submission" date="2020-11" db="EMBL/GenBank/DDBJ databases">
        <authorList>
            <person name="McCartney M.A."/>
            <person name="Auch B."/>
            <person name="Kono T."/>
            <person name="Mallez S."/>
            <person name="Becker A."/>
            <person name="Gohl D.M."/>
            <person name="Silverstein K.A.T."/>
            <person name="Koren S."/>
            <person name="Bechman K.B."/>
            <person name="Herman A."/>
            <person name="Abrahante J.E."/>
            <person name="Garbe J."/>
        </authorList>
    </citation>
    <scope>NUCLEOTIDE SEQUENCE</scope>
    <source>
        <strain evidence="2">Duluth1</strain>
        <tissue evidence="2">Whole animal</tissue>
    </source>
</reference>
<comment type="caution">
    <text evidence="2">The sequence shown here is derived from an EMBL/GenBank/DDBJ whole genome shotgun (WGS) entry which is preliminary data.</text>
</comment>
<feature type="region of interest" description="Disordered" evidence="1">
    <location>
        <begin position="17"/>
        <end position="38"/>
    </location>
</feature>
<dbReference type="AlphaFoldDB" id="A0A9D4HSC7"/>
<feature type="compositionally biased region" description="Polar residues" evidence="1">
    <location>
        <begin position="23"/>
        <end position="34"/>
    </location>
</feature>
<organism evidence="2 3">
    <name type="scientific">Dreissena polymorpha</name>
    <name type="common">Zebra mussel</name>
    <name type="synonym">Mytilus polymorpha</name>
    <dbReference type="NCBI Taxonomy" id="45954"/>
    <lineage>
        <taxon>Eukaryota</taxon>
        <taxon>Metazoa</taxon>
        <taxon>Spiralia</taxon>
        <taxon>Lophotrochozoa</taxon>
        <taxon>Mollusca</taxon>
        <taxon>Bivalvia</taxon>
        <taxon>Autobranchia</taxon>
        <taxon>Heteroconchia</taxon>
        <taxon>Euheterodonta</taxon>
        <taxon>Imparidentia</taxon>
        <taxon>Neoheterodontei</taxon>
        <taxon>Myida</taxon>
        <taxon>Dreissenoidea</taxon>
        <taxon>Dreissenidae</taxon>
        <taxon>Dreissena</taxon>
    </lineage>
</organism>
<evidence type="ECO:0000256" key="1">
    <source>
        <dbReference type="SAM" id="MobiDB-lite"/>
    </source>
</evidence>
<dbReference type="Proteomes" id="UP000828390">
    <property type="component" value="Unassembled WGS sequence"/>
</dbReference>
<reference evidence="2" key="1">
    <citation type="journal article" date="2019" name="bioRxiv">
        <title>The Genome of the Zebra Mussel, Dreissena polymorpha: A Resource for Invasive Species Research.</title>
        <authorList>
            <person name="McCartney M.A."/>
            <person name="Auch B."/>
            <person name="Kono T."/>
            <person name="Mallez S."/>
            <person name="Zhang Y."/>
            <person name="Obille A."/>
            <person name="Becker A."/>
            <person name="Abrahante J.E."/>
            <person name="Garbe J."/>
            <person name="Badalamenti J.P."/>
            <person name="Herman A."/>
            <person name="Mangelson H."/>
            <person name="Liachko I."/>
            <person name="Sullivan S."/>
            <person name="Sone E.D."/>
            <person name="Koren S."/>
            <person name="Silverstein K.A.T."/>
            <person name="Beckman K.B."/>
            <person name="Gohl D.M."/>
        </authorList>
    </citation>
    <scope>NUCLEOTIDE SEQUENCE</scope>
    <source>
        <strain evidence="2">Duluth1</strain>
        <tissue evidence="2">Whole animal</tissue>
    </source>
</reference>
<protein>
    <submittedName>
        <fullName evidence="2">Uncharacterized protein</fullName>
    </submittedName>
</protein>
<keyword evidence="3" id="KW-1185">Reference proteome</keyword>
<name>A0A9D4HSC7_DREPO</name>
<accession>A0A9D4HSC7</accession>
<proteinExistence type="predicted"/>
<evidence type="ECO:0000313" key="2">
    <source>
        <dbReference type="EMBL" id="KAH3729281.1"/>
    </source>
</evidence>
<dbReference type="EMBL" id="JAIWYP010000012">
    <property type="protein sequence ID" value="KAH3729281.1"/>
    <property type="molecule type" value="Genomic_DNA"/>
</dbReference>
<gene>
    <name evidence="2" type="ORF">DPMN_055248</name>
</gene>